<name>A0ABU9IC95_9SPHN</name>
<evidence type="ECO:0000313" key="3">
    <source>
        <dbReference type="Proteomes" id="UP001497045"/>
    </source>
</evidence>
<comment type="caution">
    <text evidence="2">The sequence shown here is derived from an EMBL/GenBank/DDBJ whole genome shotgun (WGS) entry which is preliminary data.</text>
</comment>
<evidence type="ECO:0000313" key="2">
    <source>
        <dbReference type="EMBL" id="MEL1250034.1"/>
    </source>
</evidence>
<proteinExistence type="predicted"/>
<gene>
    <name evidence="2" type="ORF">AAEO60_05065</name>
</gene>
<feature type="chain" id="PRO_5045766651" description="Cytochrome c" evidence="1">
    <location>
        <begin position="23"/>
        <end position="180"/>
    </location>
</feature>
<accession>A0ABU9IC95</accession>
<dbReference type="SUPFAM" id="SSF47175">
    <property type="entry name" value="Cytochromes"/>
    <property type="match status" value="1"/>
</dbReference>
<feature type="signal peptide" evidence="1">
    <location>
        <begin position="1"/>
        <end position="22"/>
    </location>
</feature>
<keyword evidence="3" id="KW-1185">Reference proteome</keyword>
<sequence>MRPKTALIIGTFCLALSACDTAQDSEETAEATAHAGLTELPVSINAAMVGLIDNSADYLWAVGNGDMPRDEADWDLVRSATYDMILGGQIIQVPGTGEMDAIWTGDAGWQEMSDNLTAIGQDALPLAESQSTDVEAWRAIGDRLVENCEGCHQAFKPEIPSGGILHRSTERESRDVSIFD</sequence>
<evidence type="ECO:0008006" key="4">
    <source>
        <dbReference type="Google" id="ProtNLM"/>
    </source>
</evidence>
<evidence type="ECO:0000256" key="1">
    <source>
        <dbReference type="SAM" id="SignalP"/>
    </source>
</evidence>
<dbReference type="EMBL" id="JBBYHV010000001">
    <property type="protein sequence ID" value="MEL1250034.1"/>
    <property type="molecule type" value="Genomic_DNA"/>
</dbReference>
<dbReference type="RefSeq" id="WP_341672552.1">
    <property type="nucleotide sequence ID" value="NZ_JBBYHV010000001.1"/>
</dbReference>
<dbReference type="PROSITE" id="PS51257">
    <property type="entry name" value="PROKAR_LIPOPROTEIN"/>
    <property type="match status" value="1"/>
</dbReference>
<organism evidence="2 3">
    <name type="scientific">Aurantiacibacter gilvus</name>
    <dbReference type="NCBI Taxonomy" id="3139141"/>
    <lineage>
        <taxon>Bacteria</taxon>
        <taxon>Pseudomonadati</taxon>
        <taxon>Pseudomonadota</taxon>
        <taxon>Alphaproteobacteria</taxon>
        <taxon>Sphingomonadales</taxon>
        <taxon>Erythrobacteraceae</taxon>
        <taxon>Aurantiacibacter</taxon>
    </lineage>
</organism>
<reference evidence="2 3" key="1">
    <citation type="submission" date="2024-04" db="EMBL/GenBank/DDBJ databases">
        <title>Aurantiacibacter sp. DGU6 16S ribosomal RNA gene Genome sequencing and assembly.</title>
        <authorList>
            <person name="Park S."/>
        </authorList>
    </citation>
    <scope>NUCLEOTIDE SEQUENCE [LARGE SCALE GENOMIC DNA]</scope>
    <source>
        <strain evidence="2 3">DGU6</strain>
    </source>
</reference>
<dbReference type="Proteomes" id="UP001497045">
    <property type="component" value="Unassembled WGS sequence"/>
</dbReference>
<keyword evidence="1" id="KW-0732">Signal</keyword>
<protein>
    <recommendedName>
        <fullName evidence="4">Cytochrome c</fullName>
    </recommendedName>
</protein>
<dbReference type="InterPro" id="IPR010980">
    <property type="entry name" value="Cyt_c/b562"/>
</dbReference>